<dbReference type="Pfam" id="PF09601">
    <property type="entry name" value="DUF2459"/>
    <property type="match status" value="1"/>
</dbReference>
<name>A0ABT0RFI4_9SPHN</name>
<dbReference type="EMBL" id="JAMGBC010000001">
    <property type="protein sequence ID" value="MCL6679034.1"/>
    <property type="molecule type" value="Genomic_DNA"/>
</dbReference>
<comment type="caution">
    <text evidence="2">The sequence shown here is derived from an EMBL/GenBank/DDBJ whole genome shotgun (WGS) entry which is preliminary data.</text>
</comment>
<sequence>MSERKRKRRHRSKRTTVTGRILTALLAIPAAYMLAALIGSFVPLNRGWAEPEHGITIYLADNGLHSDIIMPARAAGLDWSTVLRRSDAAAAPADAGWVAFGSGEERVYLQTPTWWDIRPATIWAVLTGSRRVLHVEWIDDPSYAERQIRLRPEEYRRLWAALRADFRLDDEGRPVRIDHPGYDCCDSFYWAGGGFNALTTCNAWTADKLRLAGVKTSLWPPFVPGLLWRYRKVTERSG</sequence>
<evidence type="ECO:0000313" key="2">
    <source>
        <dbReference type="EMBL" id="MCL6679034.1"/>
    </source>
</evidence>
<accession>A0ABT0RFI4</accession>
<keyword evidence="3" id="KW-1185">Reference proteome</keyword>
<proteinExistence type="predicted"/>
<dbReference type="RefSeq" id="WP_249867957.1">
    <property type="nucleotide sequence ID" value="NZ_JAMGBC010000001.1"/>
</dbReference>
<organism evidence="2 3">
    <name type="scientific">Sphingomonas anseongensis</name>
    <dbReference type="NCBI Taxonomy" id="2908207"/>
    <lineage>
        <taxon>Bacteria</taxon>
        <taxon>Pseudomonadati</taxon>
        <taxon>Pseudomonadota</taxon>
        <taxon>Alphaproteobacteria</taxon>
        <taxon>Sphingomonadales</taxon>
        <taxon>Sphingomonadaceae</taxon>
        <taxon>Sphingomonas</taxon>
    </lineage>
</organism>
<dbReference type="NCBIfam" id="TIGR02117">
    <property type="entry name" value="chp_urease_rgn"/>
    <property type="match status" value="1"/>
</dbReference>
<evidence type="ECO:0000256" key="1">
    <source>
        <dbReference type="SAM" id="Phobius"/>
    </source>
</evidence>
<dbReference type="InterPro" id="IPR011727">
    <property type="entry name" value="CHP02117"/>
</dbReference>
<keyword evidence="1" id="KW-0472">Membrane</keyword>
<protein>
    <submittedName>
        <fullName evidence="2">TIGR02117 family protein</fullName>
    </submittedName>
</protein>
<keyword evidence="1" id="KW-1133">Transmembrane helix</keyword>
<gene>
    <name evidence="2" type="ORF">LZ519_06855</name>
</gene>
<evidence type="ECO:0000313" key="3">
    <source>
        <dbReference type="Proteomes" id="UP001165343"/>
    </source>
</evidence>
<reference evidence="2" key="1">
    <citation type="submission" date="2022-05" db="EMBL/GenBank/DDBJ databases">
        <authorList>
            <person name="Jo J.-H."/>
            <person name="Im W.-T."/>
        </authorList>
    </citation>
    <scope>NUCLEOTIDE SEQUENCE</scope>
    <source>
        <strain evidence="2">RG327</strain>
    </source>
</reference>
<keyword evidence="1" id="KW-0812">Transmembrane</keyword>
<feature type="transmembrane region" description="Helical" evidence="1">
    <location>
        <begin position="21"/>
        <end position="42"/>
    </location>
</feature>
<dbReference type="Proteomes" id="UP001165343">
    <property type="component" value="Unassembled WGS sequence"/>
</dbReference>